<dbReference type="InterPro" id="IPR028589">
    <property type="entry name" value="SPB1-like"/>
</dbReference>
<dbReference type="Proteomes" id="UP000694700">
    <property type="component" value="Unplaced"/>
</dbReference>
<dbReference type="InterPro" id="IPR002877">
    <property type="entry name" value="RNA_MeTrfase_FtsJ_dom"/>
</dbReference>
<dbReference type="FunFam" id="3.40.50.150:FF:000004">
    <property type="entry name" value="AdoMet-dependent rRNA methyltransferase SPB1"/>
    <property type="match status" value="1"/>
</dbReference>
<sequence length="856" mass="97435">MGKKLKVGKTRKDKFYHLAKETGYRSRSSFKLIQLNRKFQFLQKARALVDLCAAPGGWLQVASKFMPVSSLIIGVDLVPIKPIPNVVMLQEDITTEKCRQSLRKELQTWKVDVVLNDGAPNVGANWQHDAFSQANLTLMALKLACEFLTKGGTFITKVFRSKDYQPLMWIFQQFFKKVQATKPQASRNESAEIFVVCQGFLAPDKIDNKFFDPRHAFKEVDVQVKTVKDLVSNKKPKAEGYNDGELILYHTFSVTEFLKAENPVDFLSKANAITFDNPELESHPITSPEIRECCCDIKVLGRKELRLLLSWRSKLRRFLAKKLRQEAKHLDQEMSSNDDDSDTDEKESKKKRAEKKDDEDAADGEEEELEKKLAEMKAEEFAELKRKKKKLLKEKRKQRERVEMKMDLPGVSIAETSDFSMFSLSAIKKAQGLSEITQGDMKGADALVDEQEEDDLHISDEDADEDERMSLASDLDSDDLEEIEKKEKEIEEKMPKKKKVAFASEPQDEGDGNKLIVELEEKDEKRERETNMWFSKEIFAELDLDDDTDALSELQQTQLLQTGKGKKRKVEEEAEPAVQKQEVVAPSQKVKEDEDDSDSDDDDSSDDEREIAQMKQASAAVGASGALDDDDFQVVSVEKINKRARILNAEGLALGAQIATSKKRARDLIDGSFHRFANSEDMTEIPAWLVDDEKKHRKRPVPVTKEMVEEYKQKWREINARPVRRVAEAKARKKRRMLKKMEQAKKKAEAVVNTVDISEREKMAQLKSIYKKAGVGKEKRDLTYLVAKKGLGRRVHRPAGVKGTFRVVDGRMKKDTRAAQRKEQRGRGKGGRGHKGGRDHKGGRGMKAGKGYANKK</sequence>
<organism evidence="13 14">
    <name type="scientific">Cyprinus carpio</name>
    <name type="common">Common carp</name>
    <dbReference type="NCBI Taxonomy" id="7962"/>
    <lineage>
        <taxon>Eukaryota</taxon>
        <taxon>Metazoa</taxon>
        <taxon>Chordata</taxon>
        <taxon>Craniata</taxon>
        <taxon>Vertebrata</taxon>
        <taxon>Euteleostomi</taxon>
        <taxon>Actinopterygii</taxon>
        <taxon>Neopterygii</taxon>
        <taxon>Teleostei</taxon>
        <taxon>Ostariophysi</taxon>
        <taxon>Cypriniformes</taxon>
        <taxon>Cyprinidae</taxon>
        <taxon>Cyprininae</taxon>
        <taxon>Cyprinus</taxon>
    </lineage>
</organism>
<feature type="domain" description="Ribosomal RNA methyltransferase SPB1-like C-terminal" evidence="11">
    <location>
        <begin position="603"/>
        <end position="823"/>
    </location>
</feature>
<feature type="compositionally biased region" description="Basic residues" evidence="9">
    <location>
        <begin position="827"/>
        <end position="844"/>
    </location>
</feature>
<feature type="region of interest" description="Disordered" evidence="9">
    <location>
        <begin position="802"/>
        <end position="856"/>
    </location>
</feature>
<evidence type="ECO:0000256" key="8">
    <source>
        <dbReference type="HAMAP-Rule" id="MF_03163"/>
    </source>
</evidence>
<dbReference type="GO" id="GO:0000466">
    <property type="term" value="P:maturation of 5.8S rRNA from tricistronic rRNA transcript (SSU-rRNA, 5.8S rRNA, LSU-rRNA)"/>
    <property type="evidence" value="ECO:0007669"/>
    <property type="project" value="TreeGrafter"/>
</dbReference>
<dbReference type="Ensembl" id="ENSCCRT00015118290.1">
    <property type="protein sequence ID" value="ENSCCRP00015114650.1"/>
    <property type="gene ID" value="ENSCCRG00015045323.1"/>
</dbReference>
<evidence type="ECO:0000259" key="11">
    <source>
        <dbReference type="Pfam" id="PF07780"/>
    </source>
</evidence>
<keyword evidence="2 8" id="KW-0690">Ribosome biogenesis</keyword>
<evidence type="ECO:0000256" key="3">
    <source>
        <dbReference type="ARBA" id="ARBA00022552"/>
    </source>
</evidence>
<feature type="binding site" evidence="8">
    <location>
        <position position="92"/>
    </location>
    <ligand>
        <name>S-adenosyl-L-methionine</name>
        <dbReference type="ChEBI" id="CHEBI:59789"/>
    </ligand>
</feature>
<evidence type="ECO:0000313" key="13">
    <source>
        <dbReference type="Ensembl" id="ENSCCRP00015114650.1"/>
    </source>
</evidence>
<feature type="compositionally biased region" description="Acidic residues" evidence="9">
    <location>
        <begin position="593"/>
        <end position="609"/>
    </location>
</feature>
<dbReference type="AlphaFoldDB" id="A0A8C2GSF9"/>
<dbReference type="Pfam" id="PF01728">
    <property type="entry name" value="FtsJ"/>
    <property type="match status" value="1"/>
</dbReference>
<feature type="region of interest" description="Disordered" evidence="9">
    <location>
        <begin position="556"/>
        <end position="625"/>
    </location>
</feature>
<dbReference type="GO" id="GO:0000463">
    <property type="term" value="P:maturation of LSU-rRNA from tricistronic rRNA transcript (SSU-rRNA, 5.8S rRNA, LSU-rRNA)"/>
    <property type="evidence" value="ECO:0007669"/>
    <property type="project" value="TreeGrafter"/>
</dbReference>
<comment type="catalytic activity">
    <reaction evidence="8">
        <text>a ribonucleotide in rRNA + S-adenosyl-L-methionine = a 2'-O-methylribonucleotide in rRNA + S-adenosyl-L-homocysteine + H(+)</text>
        <dbReference type="Rhea" id="RHEA:48628"/>
        <dbReference type="Rhea" id="RHEA-COMP:12164"/>
        <dbReference type="Rhea" id="RHEA-COMP:12165"/>
        <dbReference type="ChEBI" id="CHEBI:15378"/>
        <dbReference type="ChEBI" id="CHEBI:57856"/>
        <dbReference type="ChEBI" id="CHEBI:59789"/>
        <dbReference type="ChEBI" id="CHEBI:90675"/>
        <dbReference type="ChEBI" id="CHEBI:90676"/>
    </reaction>
</comment>
<feature type="coiled-coil region" evidence="8">
    <location>
        <begin position="724"/>
        <end position="761"/>
    </location>
</feature>
<evidence type="ECO:0000256" key="4">
    <source>
        <dbReference type="ARBA" id="ARBA00022603"/>
    </source>
</evidence>
<feature type="compositionally biased region" description="Basic and acidic residues" evidence="9">
    <location>
        <begin position="808"/>
        <end position="826"/>
    </location>
</feature>
<dbReference type="HAMAP" id="MF_03163">
    <property type="entry name" value="RNA_methyltr_E_SPB1"/>
    <property type="match status" value="1"/>
</dbReference>
<gene>
    <name evidence="8" type="primary">FTSJ3</name>
</gene>
<keyword evidence="8" id="KW-0175">Coiled coil</keyword>
<dbReference type="InterPro" id="IPR029063">
    <property type="entry name" value="SAM-dependent_MTases_sf"/>
</dbReference>
<dbReference type="GO" id="GO:0005730">
    <property type="term" value="C:nucleolus"/>
    <property type="evidence" value="ECO:0007669"/>
    <property type="project" value="UniProtKB-SubCell"/>
</dbReference>
<accession>A0A8C2GSF9</accession>
<keyword evidence="3 8" id="KW-0698">rRNA processing</keyword>
<dbReference type="GO" id="GO:0030687">
    <property type="term" value="C:preribosome, large subunit precursor"/>
    <property type="evidence" value="ECO:0007669"/>
    <property type="project" value="TreeGrafter"/>
</dbReference>
<dbReference type="Gene3D" id="3.40.50.150">
    <property type="entry name" value="Vaccinia Virus protein VP39"/>
    <property type="match status" value="1"/>
</dbReference>
<dbReference type="PANTHER" id="PTHR10920:SF13">
    <property type="entry name" value="PRE-RRNA 2'-O-RIBOSE RNA METHYLTRANSFERASE FTSJ3"/>
    <property type="match status" value="1"/>
</dbReference>
<evidence type="ECO:0000256" key="2">
    <source>
        <dbReference type="ARBA" id="ARBA00022517"/>
    </source>
</evidence>
<evidence type="ECO:0000256" key="7">
    <source>
        <dbReference type="ARBA" id="ARBA00023242"/>
    </source>
</evidence>
<evidence type="ECO:0000256" key="9">
    <source>
        <dbReference type="SAM" id="MobiDB-lite"/>
    </source>
</evidence>
<comment type="subcellular location">
    <subcellularLocation>
        <location evidence="1 8">Nucleus</location>
        <location evidence="1 8">Nucleolus</location>
    </subcellularLocation>
</comment>
<keyword evidence="4 8" id="KW-0489">Methyltransferase</keyword>
<feature type="domain" description="Ribosomal RNA methyltransferase FtsJ" evidence="10">
    <location>
        <begin position="24"/>
        <end position="200"/>
    </location>
</feature>
<feature type="region of interest" description="Disordered" evidence="9">
    <location>
        <begin position="432"/>
        <end position="532"/>
    </location>
</feature>
<name>A0A8C2GSF9_CYPCA</name>
<dbReference type="InterPro" id="IPR050082">
    <property type="entry name" value="RNA_methyltr_RlmE"/>
</dbReference>
<feature type="binding site" evidence="8">
    <location>
        <position position="58"/>
    </location>
    <ligand>
        <name>S-adenosyl-L-methionine</name>
        <dbReference type="ChEBI" id="CHEBI:59789"/>
    </ligand>
</feature>
<feature type="binding site" evidence="8">
    <location>
        <position position="56"/>
    </location>
    <ligand>
        <name>S-adenosyl-L-methionine</name>
        <dbReference type="ChEBI" id="CHEBI:59789"/>
    </ligand>
</feature>
<comment type="function">
    <text evidence="8">Probable methyltransferase involved in the processing of the 34S pre-rRNA to 18S rRNA and in 40S ribosomal subunit formation.</text>
</comment>
<dbReference type="GO" id="GO:0016435">
    <property type="term" value="F:rRNA (guanine) methyltransferase activity"/>
    <property type="evidence" value="ECO:0007669"/>
    <property type="project" value="TreeGrafter"/>
</dbReference>
<feature type="compositionally biased region" description="Acidic residues" evidence="9">
    <location>
        <begin position="447"/>
        <end position="467"/>
    </location>
</feature>
<proteinExistence type="inferred from homology"/>
<feature type="compositionally biased region" description="Acidic residues" evidence="9">
    <location>
        <begin position="336"/>
        <end position="345"/>
    </location>
</feature>
<keyword evidence="6 8" id="KW-0949">S-adenosyl-L-methionine</keyword>
<evidence type="ECO:0000256" key="6">
    <source>
        <dbReference type="ARBA" id="ARBA00022691"/>
    </source>
</evidence>
<dbReference type="InterPro" id="IPR015507">
    <property type="entry name" value="rRNA-MeTfrase_E"/>
</dbReference>
<keyword evidence="5 8" id="KW-0808">Transferase</keyword>
<feature type="compositionally biased region" description="Acidic residues" evidence="9">
    <location>
        <begin position="357"/>
        <end position="368"/>
    </location>
</feature>
<feature type="binding site" evidence="8">
    <location>
        <position position="76"/>
    </location>
    <ligand>
        <name>S-adenosyl-L-methionine</name>
        <dbReference type="ChEBI" id="CHEBI:59789"/>
    </ligand>
</feature>
<dbReference type="InterPro" id="IPR024576">
    <property type="entry name" value="rRNA_MeTfrase_Spb1_DUF3381"/>
</dbReference>
<feature type="active site" description="Proton acceptor" evidence="8">
    <location>
        <position position="157"/>
    </location>
</feature>
<evidence type="ECO:0000313" key="14">
    <source>
        <dbReference type="Proteomes" id="UP000694700"/>
    </source>
</evidence>
<dbReference type="InterPro" id="IPR012920">
    <property type="entry name" value="rRNA_MeTfrase_SPB1-like_C"/>
</dbReference>
<feature type="domain" description="DUF3381" evidence="12">
    <location>
        <begin position="232"/>
        <end position="401"/>
    </location>
</feature>
<comment type="similarity">
    <text evidence="8">Belongs to the class I-like SAM-binding methyltransferase superfamily. RNA methyltransferase RlmE family. SPB1 subfamily.</text>
</comment>
<protein>
    <recommendedName>
        <fullName evidence="8">pre-rRNA processing protein FTSJ3</fullName>
        <ecNumber evidence="8">2.1.1.-</ecNumber>
    </recommendedName>
    <alternativeName>
        <fullName evidence="8">2'-O-ribose RNA methyltransferase SPB1 homolog</fullName>
    </alternativeName>
    <alternativeName>
        <fullName evidence="8">Protein ftsJ homolog 3</fullName>
    </alternativeName>
    <alternativeName>
        <fullName evidence="8">Putative rRNA methyltransferase 3</fullName>
    </alternativeName>
</protein>
<feature type="region of interest" description="Disordered" evidence="9">
    <location>
        <begin position="328"/>
        <end position="371"/>
    </location>
</feature>
<comment type="subunit">
    <text evidence="8">Interacts with NIP7.</text>
</comment>
<dbReference type="Pfam" id="PF11861">
    <property type="entry name" value="DUF3381"/>
    <property type="match status" value="1"/>
</dbReference>
<evidence type="ECO:0000256" key="1">
    <source>
        <dbReference type="ARBA" id="ARBA00004604"/>
    </source>
</evidence>
<keyword evidence="7 8" id="KW-0539">Nucleus</keyword>
<dbReference type="EC" id="2.1.1.-" evidence="8"/>
<dbReference type="HAMAP" id="MF_01547">
    <property type="entry name" value="RNA_methyltr_E"/>
    <property type="match status" value="1"/>
</dbReference>
<reference evidence="13" key="1">
    <citation type="submission" date="2025-08" db="UniProtKB">
        <authorList>
            <consortium name="Ensembl"/>
        </authorList>
    </citation>
    <scope>IDENTIFICATION</scope>
</reference>
<dbReference type="Pfam" id="PF07780">
    <property type="entry name" value="Spb1_C"/>
    <property type="match status" value="1"/>
</dbReference>
<evidence type="ECO:0000259" key="10">
    <source>
        <dbReference type="Pfam" id="PF01728"/>
    </source>
</evidence>
<feature type="binding site" evidence="8">
    <location>
        <position position="117"/>
    </location>
    <ligand>
        <name>S-adenosyl-L-methionine</name>
        <dbReference type="ChEBI" id="CHEBI:59789"/>
    </ligand>
</feature>
<dbReference type="GO" id="GO:0008650">
    <property type="term" value="F:rRNA (uridine-2'-O-)-methyltransferase activity"/>
    <property type="evidence" value="ECO:0007669"/>
    <property type="project" value="TreeGrafter"/>
</dbReference>
<feature type="compositionally biased region" description="Basic and acidic residues" evidence="9">
    <location>
        <begin position="483"/>
        <end position="494"/>
    </location>
</feature>
<dbReference type="GO" id="GO:0030688">
    <property type="term" value="C:preribosome, small subunit precursor"/>
    <property type="evidence" value="ECO:0007669"/>
    <property type="project" value="UniProtKB-UniRule"/>
</dbReference>
<evidence type="ECO:0000256" key="5">
    <source>
        <dbReference type="ARBA" id="ARBA00022679"/>
    </source>
</evidence>
<feature type="compositionally biased region" description="Basic and acidic residues" evidence="9">
    <location>
        <begin position="517"/>
        <end position="530"/>
    </location>
</feature>
<evidence type="ECO:0000259" key="12">
    <source>
        <dbReference type="Pfam" id="PF11861"/>
    </source>
</evidence>
<dbReference type="SUPFAM" id="SSF53335">
    <property type="entry name" value="S-adenosyl-L-methionine-dependent methyltransferases"/>
    <property type="match status" value="1"/>
</dbReference>
<dbReference type="PANTHER" id="PTHR10920">
    <property type="entry name" value="RIBOSOMAL RNA METHYLTRANSFERASE"/>
    <property type="match status" value="1"/>
</dbReference>